<dbReference type="EMBL" id="BK015858">
    <property type="protein sequence ID" value="DAD69909.1"/>
    <property type="molecule type" value="Genomic_DNA"/>
</dbReference>
<reference evidence="1" key="1">
    <citation type="journal article" date="2021" name="Proc. Natl. Acad. Sci. U.S.A.">
        <title>A Catalog of Tens of Thousands of Viruses from Human Metagenomes Reveals Hidden Associations with Chronic Diseases.</title>
        <authorList>
            <person name="Tisza M.J."/>
            <person name="Buck C.B."/>
        </authorList>
    </citation>
    <scope>NUCLEOTIDE SEQUENCE</scope>
    <source>
        <strain evidence="1">CtFWA4</strain>
    </source>
</reference>
<accession>A0A8S5LIJ3</accession>
<evidence type="ECO:0000313" key="1">
    <source>
        <dbReference type="EMBL" id="DAD69909.1"/>
    </source>
</evidence>
<sequence length="349" mass="37987">MTHWLTPDGYNVMLRGLMGDAIKFTRIKYGNGTPGDGANDLKNPLLSLKIASATRSEKYVTLSVSFKNVELEITGFWATEIGIYVEDPDDSTKELCYCIWEETEVEKADYINPNVERLLASQYDFVVFVSEAENVSAALGETLVYATVSELNNHKNDHNNPHKVTKEQIGLGNVENKALIDQTPTFVAANELSDIASGEKMGSILGKIAKALSLLKSHLSNFNNPHKVKAADIGAAASKHSHNANDINDGTVIVQRGGTGRNEWTKNCIVFADGEKSLGQVSAPSEVSLLAQGPDSAPVFMKLSSLALFVTGNTPPTQKNLFWIDPTPVTGGLKYWNGTDWEHVPVAYS</sequence>
<proteinExistence type="predicted"/>
<name>A0A8S5LIJ3_9CAUD</name>
<protein>
    <submittedName>
        <fullName evidence="1">Structural protein</fullName>
    </submittedName>
</protein>
<organism evidence="1">
    <name type="scientific">Caudovirales sp. ctFWA4</name>
    <dbReference type="NCBI Taxonomy" id="2827628"/>
    <lineage>
        <taxon>Viruses</taxon>
        <taxon>Duplodnaviria</taxon>
        <taxon>Heunggongvirae</taxon>
        <taxon>Uroviricota</taxon>
        <taxon>Caudoviricetes</taxon>
    </lineage>
</organism>